<gene>
    <name evidence="1" type="ORF">S03H2_50898</name>
</gene>
<organism evidence="1">
    <name type="scientific">marine sediment metagenome</name>
    <dbReference type="NCBI Taxonomy" id="412755"/>
    <lineage>
        <taxon>unclassified sequences</taxon>
        <taxon>metagenomes</taxon>
        <taxon>ecological metagenomes</taxon>
    </lineage>
</organism>
<comment type="caution">
    <text evidence="1">The sequence shown here is derived from an EMBL/GenBank/DDBJ whole genome shotgun (WGS) entry which is preliminary data.</text>
</comment>
<sequence length="53" mass="5864">MRSPRGANINETVENEAIEFYCLDKNTSFHDKLTIIPKSGVISPSITLDGLNL</sequence>
<dbReference type="EMBL" id="BARU01032258">
    <property type="protein sequence ID" value="GAH69002.1"/>
    <property type="molecule type" value="Genomic_DNA"/>
</dbReference>
<proteinExistence type="predicted"/>
<reference evidence="1" key="1">
    <citation type="journal article" date="2014" name="Front. Microbiol.">
        <title>High frequency of phylogenetically diverse reductive dehalogenase-homologous genes in deep subseafloor sedimentary metagenomes.</title>
        <authorList>
            <person name="Kawai M."/>
            <person name="Futagami T."/>
            <person name="Toyoda A."/>
            <person name="Takaki Y."/>
            <person name="Nishi S."/>
            <person name="Hori S."/>
            <person name="Arai W."/>
            <person name="Tsubouchi T."/>
            <person name="Morono Y."/>
            <person name="Uchiyama I."/>
            <person name="Ito T."/>
            <person name="Fujiyama A."/>
            <person name="Inagaki F."/>
            <person name="Takami H."/>
        </authorList>
    </citation>
    <scope>NUCLEOTIDE SEQUENCE</scope>
    <source>
        <strain evidence="1">Expedition CK06-06</strain>
    </source>
</reference>
<name>X1HHT4_9ZZZZ</name>
<evidence type="ECO:0000313" key="1">
    <source>
        <dbReference type="EMBL" id="GAH69002.1"/>
    </source>
</evidence>
<accession>X1HHT4</accession>
<protein>
    <submittedName>
        <fullName evidence="1">Uncharacterized protein</fullName>
    </submittedName>
</protein>
<dbReference type="AlphaFoldDB" id="X1HHT4"/>